<protein>
    <submittedName>
        <fullName evidence="4">Response regulator</fullName>
    </submittedName>
</protein>
<dbReference type="PROSITE" id="PS50110">
    <property type="entry name" value="RESPONSE_REGULATORY"/>
    <property type="match status" value="1"/>
</dbReference>
<dbReference type="PANTHER" id="PTHR43547">
    <property type="entry name" value="TWO-COMPONENT HISTIDINE KINASE"/>
    <property type="match status" value="1"/>
</dbReference>
<dbReference type="EMBL" id="VPFD01000001">
    <property type="protein sequence ID" value="TXG02177.1"/>
    <property type="molecule type" value="Genomic_DNA"/>
</dbReference>
<proteinExistence type="predicted"/>
<dbReference type="SUPFAM" id="SSF52172">
    <property type="entry name" value="CheY-like"/>
    <property type="match status" value="1"/>
</dbReference>
<evidence type="ECO:0000313" key="4">
    <source>
        <dbReference type="EMBL" id="TXG02177.1"/>
    </source>
</evidence>
<dbReference type="Proteomes" id="UP000321413">
    <property type="component" value="Unassembled WGS sequence"/>
</dbReference>
<feature type="domain" description="Response regulatory" evidence="3">
    <location>
        <begin position="53"/>
        <end position="169"/>
    </location>
</feature>
<dbReference type="Gene3D" id="3.40.50.2300">
    <property type="match status" value="1"/>
</dbReference>
<dbReference type="SMART" id="SM00448">
    <property type="entry name" value="REC"/>
    <property type="match status" value="1"/>
</dbReference>
<comment type="caution">
    <text evidence="4">The sequence shown here is derived from an EMBL/GenBank/DDBJ whole genome shotgun (WGS) entry which is preliminary data.</text>
</comment>
<keyword evidence="5" id="KW-1185">Reference proteome</keyword>
<name>A0A5C7G809_9BURK</name>
<organism evidence="4 5">
    <name type="scientific">Massilia arenae</name>
    <dbReference type="NCBI Taxonomy" id="2603288"/>
    <lineage>
        <taxon>Bacteria</taxon>
        <taxon>Pseudomonadati</taxon>
        <taxon>Pseudomonadota</taxon>
        <taxon>Betaproteobacteria</taxon>
        <taxon>Burkholderiales</taxon>
        <taxon>Oxalobacteraceae</taxon>
        <taxon>Telluria group</taxon>
        <taxon>Massilia</taxon>
    </lineage>
</organism>
<sequence>MVNLHGGTVEAHSDGPGRGSCFSVVLPLGTDSAPGDDAGGEQGSTLTAHSALRILIVDDNRDAAEALGIVLSAVGHTVQVEDSSMAALRRVQTEGFDVCLLDIGLPDMDGHQLVGRLRMAPLVAGAAMIALSGYGQPQDMAASKRAGFTRHLVKPVDVGKLLAVLDQLTPPASAID</sequence>
<evidence type="ECO:0000259" key="3">
    <source>
        <dbReference type="PROSITE" id="PS50110"/>
    </source>
</evidence>
<accession>A0A5C7G809</accession>
<dbReference type="InterPro" id="IPR011006">
    <property type="entry name" value="CheY-like_superfamily"/>
</dbReference>
<evidence type="ECO:0000313" key="5">
    <source>
        <dbReference type="Proteomes" id="UP000321413"/>
    </source>
</evidence>
<dbReference type="GO" id="GO:0000155">
    <property type="term" value="F:phosphorelay sensor kinase activity"/>
    <property type="evidence" value="ECO:0007669"/>
    <property type="project" value="TreeGrafter"/>
</dbReference>
<dbReference type="AlphaFoldDB" id="A0A5C7G809"/>
<evidence type="ECO:0000256" key="2">
    <source>
        <dbReference type="PROSITE-ProRule" id="PRU00169"/>
    </source>
</evidence>
<dbReference type="PANTHER" id="PTHR43547:SF2">
    <property type="entry name" value="HYBRID SIGNAL TRANSDUCTION HISTIDINE KINASE C"/>
    <property type="match status" value="1"/>
</dbReference>
<gene>
    <name evidence="4" type="ORF">FVD38_00100</name>
</gene>
<evidence type="ECO:0000256" key="1">
    <source>
        <dbReference type="ARBA" id="ARBA00022553"/>
    </source>
</evidence>
<reference evidence="4 5" key="1">
    <citation type="submission" date="2019-08" db="EMBL/GenBank/DDBJ databases">
        <title>Massilia golmudensis sp. nov., isolated from sand in the Qinghai-Tibetan Plateau.</title>
        <authorList>
            <person name="Zhang B."/>
        </authorList>
    </citation>
    <scope>NUCLEOTIDE SEQUENCE [LARGE SCALE GENOMIC DNA]</scope>
    <source>
        <strain evidence="4 5">GEM5</strain>
    </source>
</reference>
<dbReference type="InterPro" id="IPR001789">
    <property type="entry name" value="Sig_transdc_resp-reg_receiver"/>
</dbReference>
<keyword evidence="1 2" id="KW-0597">Phosphoprotein</keyword>
<dbReference type="Pfam" id="PF00072">
    <property type="entry name" value="Response_reg"/>
    <property type="match status" value="1"/>
</dbReference>
<feature type="modified residue" description="4-aspartylphosphate" evidence="2">
    <location>
        <position position="102"/>
    </location>
</feature>